<evidence type="ECO:0000313" key="3">
    <source>
        <dbReference type="Proteomes" id="UP000646745"/>
    </source>
</evidence>
<proteinExistence type="predicted"/>
<dbReference type="Proteomes" id="UP000646745">
    <property type="component" value="Unassembled WGS sequence"/>
</dbReference>
<feature type="compositionally biased region" description="Basic and acidic residues" evidence="1">
    <location>
        <begin position="65"/>
        <end position="82"/>
    </location>
</feature>
<organism evidence="2 3">
    <name type="scientific">Salinicola rhizosphaerae</name>
    <dbReference type="NCBI Taxonomy" id="1443141"/>
    <lineage>
        <taxon>Bacteria</taxon>
        <taxon>Pseudomonadati</taxon>
        <taxon>Pseudomonadota</taxon>
        <taxon>Gammaproteobacteria</taxon>
        <taxon>Oceanospirillales</taxon>
        <taxon>Halomonadaceae</taxon>
        <taxon>Salinicola</taxon>
    </lineage>
</organism>
<accession>A0ABQ3DU98</accession>
<feature type="region of interest" description="Disordered" evidence="1">
    <location>
        <begin position="60"/>
        <end position="82"/>
    </location>
</feature>
<comment type="caution">
    <text evidence="2">The sequence shown here is derived from an EMBL/GenBank/DDBJ whole genome shotgun (WGS) entry which is preliminary data.</text>
</comment>
<evidence type="ECO:0000313" key="2">
    <source>
        <dbReference type="EMBL" id="GHB15018.1"/>
    </source>
</evidence>
<keyword evidence="3" id="KW-1185">Reference proteome</keyword>
<name>A0ABQ3DU98_9GAMM</name>
<protein>
    <submittedName>
        <fullName evidence="2">Uncharacterized protein</fullName>
    </submittedName>
</protein>
<gene>
    <name evidence="2" type="ORF">GCM10009038_11930</name>
</gene>
<dbReference type="EMBL" id="BMZI01000002">
    <property type="protein sequence ID" value="GHB15018.1"/>
    <property type="molecule type" value="Genomic_DNA"/>
</dbReference>
<reference evidence="3" key="1">
    <citation type="journal article" date="2019" name="Int. J. Syst. Evol. Microbiol.">
        <title>The Global Catalogue of Microorganisms (GCM) 10K type strain sequencing project: providing services to taxonomists for standard genome sequencing and annotation.</title>
        <authorList>
            <consortium name="The Broad Institute Genomics Platform"/>
            <consortium name="The Broad Institute Genome Sequencing Center for Infectious Disease"/>
            <person name="Wu L."/>
            <person name="Ma J."/>
        </authorList>
    </citation>
    <scope>NUCLEOTIDE SEQUENCE [LARGE SCALE GENOMIC DNA]</scope>
    <source>
        <strain evidence="3">KCTC 32998</strain>
    </source>
</reference>
<evidence type="ECO:0000256" key="1">
    <source>
        <dbReference type="SAM" id="MobiDB-lite"/>
    </source>
</evidence>
<sequence length="121" mass="13991">MLFFPSYREREFMSSSSPPTTPDGRYIVVRGRLWRCTNPELAESERESRVQQLMRARRAVGQAKRANDEKAERAARDEVDDAKRALGERGPVWWQDGAPDYTQYKVENTPYADWYAGLATT</sequence>